<dbReference type="CDD" id="cd00038">
    <property type="entry name" value="CAP_ED"/>
    <property type="match status" value="1"/>
</dbReference>
<protein>
    <recommendedName>
        <fullName evidence="1">Cyclic nucleotide-binding domain-containing protein</fullName>
    </recommendedName>
</protein>
<dbReference type="PROSITE" id="PS50042">
    <property type="entry name" value="CNMP_BINDING_3"/>
    <property type="match status" value="1"/>
</dbReference>
<accession>A0A0H5QQL3</accession>
<evidence type="ECO:0000313" key="2">
    <source>
        <dbReference type="EMBL" id="CRZ03761.1"/>
    </source>
</evidence>
<dbReference type="Pfam" id="PF00027">
    <property type="entry name" value="cNMP_binding"/>
    <property type="match status" value="1"/>
</dbReference>
<dbReference type="EMBL" id="HACM01003319">
    <property type="protein sequence ID" value="CRZ03761.1"/>
    <property type="molecule type" value="Transcribed_RNA"/>
</dbReference>
<dbReference type="PANTHER" id="PTHR23011:SF28">
    <property type="entry name" value="CYCLIC NUCLEOTIDE-BINDING DOMAIN CONTAINING PROTEIN"/>
    <property type="match status" value="1"/>
</dbReference>
<feature type="non-terminal residue" evidence="2">
    <location>
        <position position="381"/>
    </location>
</feature>
<organism evidence="2">
    <name type="scientific">Spongospora subterranea</name>
    <dbReference type="NCBI Taxonomy" id="70186"/>
    <lineage>
        <taxon>Eukaryota</taxon>
        <taxon>Sar</taxon>
        <taxon>Rhizaria</taxon>
        <taxon>Endomyxa</taxon>
        <taxon>Phytomyxea</taxon>
        <taxon>Plasmodiophorida</taxon>
        <taxon>Plasmodiophoridae</taxon>
        <taxon>Spongospora</taxon>
    </lineage>
</organism>
<dbReference type="SUPFAM" id="SSF51206">
    <property type="entry name" value="cAMP-binding domain-like"/>
    <property type="match status" value="2"/>
</dbReference>
<evidence type="ECO:0000259" key="1">
    <source>
        <dbReference type="PROSITE" id="PS50042"/>
    </source>
</evidence>
<dbReference type="InterPro" id="IPR018490">
    <property type="entry name" value="cNMP-bd_dom_sf"/>
</dbReference>
<proteinExistence type="predicted"/>
<dbReference type="AlphaFoldDB" id="A0A0H5QQL3"/>
<dbReference type="InterPro" id="IPR014710">
    <property type="entry name" value="RmlC-like_jellyroll"/>
</dbReference>
<name>A0A0H5QQL3_9EUKA</name>
<dbReference type="Gene3D" id="2.60.120.10">
    <property type="entry name" value="Jelly Rolls"/>
    <property type="match status" value="2"/>
</dbReference>
<sequence length="381" mass="42103">QIRRMKAILVKRGESRSFPEAEFLADMIRKLRVCMLSSLTEPELTLLMTSVEGLEVNAGDPVFNIGDPGSHFYVVCSGILGVFIRPPNATNNDKPLVQVGTLSSGRGFGERSLLDNENRKATVCAFQQSLLLCIDKRSFTGMIKSLFDRQLDLKIQFFSSLPLCKHWSRREILRFGLPFETCQLRRGDVVTKQGELHKTLDIVRDGYLIVQRKVHNDHGGRSMVVQLCSIGRGILIEPDEAVNNRPCSNTITCSLQSSATIYTVLCSDLIAALKASPKVLISLKDHISISHQLSEANFLSACAGTLKREIRFTTQLLPQPTSCDQQNIVEPTTKRNTSSEGVVQDNNQVDKRQVDHDHGSCSVGMAAKTSMRIASVSLADG</sequence>
<feature type="domain" description="Cyclic nucleotide-binding" evidence="1">
    <location>
        <begin position="35"/>
        <end position="160"/>
    </location>
</feature>
<dbReference type="InterPro" id="IPR000595">
    <property type="entry name" value="cNMP-bd_dom"/>
</dbReference>
<feature type="non-terminal residue" evidence="2">
    <location>
        <position position="1"/>
    </location>
</feature>
<reference evidence="2" key="1">
    <citation type="submission" date="2015-04" db="EMBL/GenBank/DDBJ databases">
        <title>The genome sequence of the plant pathogenic Rhizarian Plasmodiophora brassicae reveals insights in its biotrophic life cycle and the origin of chitin synthesis.</title>
        <authorList>
            <person name="Schwelm A."/>
            <person name="Fogelqvist J."/>
            <person name="Knaust A."/>
            <person name="Julke S."/>
            <person name="Lilja T."/>
            <person name="Dhandapani V."/>
            <person name="Bonilla-Rosso G."/>
            <person name="Karlsson M."/>
            <person name="Shevchenko A."/>
            <person name="Choi S.R."/>
            <person name="Kim H.G."/>
            <person name="Park J.Y."/>
            <person name="Lim Y.P."/>
            <person name="Ludwig-Muller J."/>
            <person name="Dixelius C."/>
        </authorList>
    </citation>
    <scope>NUCLEOTIDE SEQUENCE</scope>
    <source>
        <tissue evidence="2">Potato root galls</tissue>
    </source>
</reference>
<dbReference type="PANTHER" id="PTHR23011">
    <property type="entry name" value="CYCLIC NUCLEOTIDE-BINDING DOMAIN CONTAINING PROTEIN"/>
    <property type="match status" value="1"/>
</dbReference>
<dbReference type="SMART" id="SM00100">
    <property type="entry name" value="cNMP"/>
    <property type="match status" value="1"/>
</dbReference>